<protein>
    <recommendedName>
        <fullName evidence="3">Ester cyclase</fullName>
    </recommendedName>
</protein>
<gene>
    <name evidence="1" type="ORF">DI556_19485</name>
</gene>
<dbReference type="SUPFAM" id="SSF54427">
    <property type="entry name" value="NTF2-like"/>
    <property type="match status" value="1"/>
</dbReference>
<dbReference type="Proteomes" id="UP000249185">
    <property type="component" value="Unassembled WGS sequence"/>
</dbReference>
<accession>A0A2W5MZI4</accession>
<sequence length="160" mass="17418">MGVGSSGAHFAFQEARVAETAKALVADFIARIWNEGAVAEVDRFVAPAYTVLHDPGDPWEGRTLDRPAFAERVLQSRAPFPDQRFEIVDLLGDGDRVALSWLWSATHLGDIPDFPATGREIRMSGLTVYRIGAGGLDGHWQVSDRLGVYRQLLGNRGGAA</sequence>
<dbReference type="GO" id="GO:0030638">
    <property type="term" value="P:polyketide metabolic process"/>
    <property type="evidence" value="ECO:0007669"/>
    <property type="project" value="InterPro"/>
</dbReference>
<dbReference type="Pfam" id="PF07366">
    <property type="entry name" value="SnoaL"/>
    <property type="match status" value="1"/>
</dbReference>
<dbReference type="InterPro" id="IPR009959">
    <property type="entry name" value="Cyclase_SnoaL-like"/>
</dbReference>
<dbReference type="EMBL" id="QFPW01000022">
    <property type="protein sequence ID" value="PZQ46681.1"/>
    <property type="molecule type" value="Genomic_DNA"/>
</dbReference>
<evidence type="ECO:0000313" key="1">
    <source>
        <dbReference type="EMBL" id="PZQ46681.1"/>
    </source>
</evidence>
<dbReference type="PANTHER" id="PTHR38436:SF1">
    <property type="entry name" value="ESTER CYCLASE"/>
    <property type="match status" value="1"/>
</dbReference>
<comment type="caution">
    <text evidence="1">The sequence shown here is derived from an EMBL/GenBank/DDBJ whole genome shotgun (WGS) entry which is preliminary data.</text>
</comment>
<dbReference type="PANTHER" id="PTHR38436">
    <property type="entry name" value="POLYKETIDE CYCLASE SNOAL-LIKE DOMAIN"/>
    <property type="match status" value="1"/>
</dbReference>
<evidence type="ECO:0008006" key="3">
    <source>
        <dbReference type="Google" id="ProtNLM"/>
    </source>
</evidence>
<dbReference type="AlphaFoldDB" id="A0A2W5MZI4"/>
<reference evidence="1 2" key="1">
    <citation type="submission" date="2017-08" db="EMBL/GenBank/DDBJ databases">
        <title>Infants hospitalized years apart are colonized by the same room-sourced microbial strains.</title>
        <authorList>
            <person name="Brooks B."/>
            <person name="Olm M.R."/>
            <person name="Firek B.A."/>
            <person name="Baker R."/>
            <person name="Thomas B.C."/>
            <person name="Morowitz M.J."/>
            <person name="Banfield J.F."/>
        </authorList>
    </citation>
    <scope>NUCLEOTIDE SEQUENCE [LARGE SCALE GENOMIC DNA]</scope>
    <source>
        <strain evidence="1">S2_005_002_R2_34</strain>
    </source>
</reference>
<evidence type="ECO:0000313" key="2">
    <source>
        <dbReference type="Proteomes" id="UP000249185"/>
    </source>
</evidence>
<dbReference type="InterPro" id="IPR032710">
    <property type="entry name" value="NTF2-like_dom_sf"/>
</dbReference>
<name>A0A2W5MZI4_RHOSU</name>
<organism evidence="1 2">
    <name type="scientific">Rhodovulum sulfidophilum</name>
    <name type="common">Rhodobacter sulfidophilus</name>
    <dbReference type="NCBI Taxonomy" id="35806"/>
    <lineage>
        <taxon>Bacteria</taxon>
        <taxon>Pseudomonadati</taxon>
        <taxon>Pseudomonadota</taxon>
        <taxon>Alphaproteobacteria</taxon>
        <taxon>Rhodobacterales</taxon>
        <taxon>Paracoccaceae</taxon>
        <taxon>Rhodovulum</taxon>
    </lineage>
</organism>
<dbReference type="Gene3D" id="3.10.450.50">
    <property type="match status" value="1"/>
</dbReference>
<proteinExistence type="predicted"/>